<dbReference type="Pfam" id="PF00027">
    <property type="entry name" value="cNMP_binding"/>
    <property type="match status" value="1"/>
</dbReference>
<evidence type="ECO:0000313" key="14">
    <source>
        <dbReference type="EMBL" id="QDH69034.1"/>
    </source>
</evidence>
<dbReference type="SUPFAM" id="SSF51206">
    <property type="entry name" value="cAMP-binding domain-like"/>
    <property type="match status" value="1"/>
</dbReference>
<evidence type="ECO:0000256" key="12">
    <source>
        <dbReference type="ARBA" id="ARBA00031697"/>
    </source>
</evidence>
<dbReference type="AlphaFoldDB" id="A0A514BNR7"/>
<dbReference type="FunFam" id="1.10.10.10:FF:000028">
    <property type="entry name" value="Fumarate/nitrate reduction transcriptional regulator Fnr"/>
    <property type="match status" value="1"/>
</dbReference>
<dbReference type="InterPro" id="IPR012318">
    <property type="entry name" value="HTH_CRP"/>
</dbReference>
<evidence type="ECO:0000256" key="5">
    <source>
        <dbReference type="ARBA" id="ARBA00022533"/>
    </source>
</evidence>
<organism evidence="14 15">
    <name type="scientific">Marilutibacter alkalisoli</name>
    <dbReference type="NCBI Taxonomy" id="2591633"/>
    <lineage>
        <taxon>Bacteria</taxon>
        <taxon>Pseudomonadati</taxon>
        <taxon>Pseudomonadota</taxon>
        <taxon>Gammaproteobacteria</taxon>
        <taxon>Lysobacterales</taxon>
        <taxon>Lysobacteraceae</taxon>
        <taxon>Marilutibacter</taxon>
    </lineage>
</organism>
<keyword evidence="10" id="KW-0010">Activator</keyword>
<dbReference type="PANTHER" id="PTHR24567">
    <property type="entry name" value="CRP FAMILY TRANSCRIPTIONAL REGULATORY PROTEIN"/>
    <property type="match status" value="1"/>
</dbReference>
<keyword evidence="4" id="KW-0678">Repressor</keyword>
<dbReference type="SMART" id="SM00100">
    <property type="entry name" value="cNMP"/>
    <property type="match status" value="1"/>
</dbReference>
<dbReference type="Proteomes" id="UP000317199">
    <property type="component" value="Chromosome"/>
</dbReference>
<dbReference type="GO" id="GO:0003700">
    <property type="term" value="F:DNA-binding transcription factor activity"/>
    <property type="evidence" value="ECO:0007669"/>
    <property type="project" value="TreeGrafter"/>
</dbReference>
<accession>A0A514BNR7</accession>
<dbReference type="InterPro" id="IPR036388">
    <property type="entry name" value="WH-like_DNA-bd_sf"/>
</dbReference>
<dbReference type="Gene3D" id="2.60.120.10">
    <property type="entry name" value="Jelly Rolls"/>
    <property type="match status" value="1"/>
</dbReference>
<dbReference type="EMBL" id="CP041242">
    <property type="protein sequence ID" value="QDH69034.1"/>
    <property type="molecule type" value="Genomic_DNA"/>
</dbReference>
<dbReference type="RefSeq" id="WP_141622376.1">
    <property type="nucleotide sequence ID" value="NZ_CP041242.1"/>
</dbReference>
<proteinExistence type="predicted"/>
<keyword evidence="8" id="KW-0843">Virulence</keyword>
<dbReference type="PANTHER" id="PTHR24567:SF75">
    <property type="entry name" value="FUMARATE AND NITRATE REDUCTION REGULATORY PROTEIN"/>
    <property type="match status" value="1"/>
</dbReference>
<evidence type="ECO:0000256" key="8">
    <source>
        <dbReference type="ARBA" id="ARBA00023026"/>
    </source>
</evidence>
<dbReference type="InterPro" id="IPR036390">
    <property type="entry name" value="WH_DNA-bd_sf"/>
</dbReference>
<evidence type="ECO:0000256" key="11">
    <source>
        <dbReference type="ARBA" id="ARBA00023163"/>
    </source>
</evidence>
<evidence type="ECO:0000256" key="9">
    <source>
        <dbReference type="ARBA" id="ARBA00023125"/>
    </source>
</evidence>
<evidence type="ECO:0000256" key="6">
    <source>
        <dbReference type="ARBA" id="ARBA00022636"/>
    </source>
</evidence>
<evidence type="ECO:0000256" key="2">
    <source>
        <dbReference type="ARBA" id="ARBA00011738"/>
    </source>
</evidence>
<dbReference type="PRINTS" id="PR00034">
    <property type="entry name" value="HTHCRP"/>
</dbReference>
<dbReference type="PROSITE" id="PS51063">
    <property type="entry name" value="HTH_CRP_2"/>
    <property type="match status" value="1"/>
</dbReference>
<dbReference type="GO" id="GO:0005829">
    <property type="term" value="C:cytosol"/>
    <property type="evidence" value="ECO:0007669"/>
    <property type="project" value="TreeGrafter"/>
</dbReference>
<keyword evidence="9" id="KW-0238">DNA-binding</keyword>
<dbReference type="InterPro" id="IPR014710">
    <property type="entry name" value="RmlC-like_jellyroll"/>
</dbReference>
<dbReference type="SMART" id="SM00419">
    <property type="entry name" value="HTH_CRP"/>
    <property type="match status" value="1"/>
</dbReference>
<dbReference type="Pfam" id="PF13545">
    <property type="entry name" value="HTH_Crp_2"/>
    <property type="match status" value="1"/>
</dbReference>
<dbReference type="Gene3D" id="1.10.10.10">
    <property type="entry name" value="Winged helix-like DNA-binding domain superfamily/Winged helix DNA-binding domain"/>
    <property type="match status" value="1"/>
</dbReference>
<dbReference type="OrthoDB" id="7643467at2"/>
<dbReference type="InterPro" id="IPR018490">
    <property type="entry name" value="cNMP-bd_dom_sf"/>
</dbReference>
<gene>
    <name evidence="14" type="ORF">FKV23_02135</name>
</gene>
<comment type="subunit">
    <text evidence="2">Homodimer.</text>
</comment>
<dbReference type="SUPFAM" id="SSF46785">
    <property type="entry name" value="Winged helix' DNA-binding domain"/>
    <property type="match status" value="1"/>
</dbReference>
<keyword evidence="7" id="KW-0805">Transcription regulation</keyword>
<dbReference type="CDD" id="cd00038">
    <property type="entry name" value="CAP_ED"/>
    <property type="match status" value="1"/>
</dbReference>
<keyword evidence="11" id="KW-0804">Transcription</keyword>
<dbReference type="GO" id="GO:0003824">
    <property type="term" value="F:catalytic activity"/>
    <property type="evidence" value="ECO:0007669"/>
    <property type="project" value="UniProtKB-KW"/>
</dbReference>
<sequence>MLDTTPAVATLPPAAIHHGRLAGIPAGAATDLEGLLAGLAPQRRRLEAREYLFRAGQPRHSLFFIHAGFFKTCILSEDGREKITGFRMRGELLGIDSLDMPCYTCDAVALDFGEVWELPTARLHTDLPEFHERLTALLASEIRRDWSWMLALATLNAEQRVITFLLDLASRLERLGFSARDLLLRMTRAELGNFLALQLETVTRALSRLQAQGLIDVQRRAVRIDDADGLRRLLMEPR</sequence>
<dbReference type="InterPro" id="IPR050397">
    <property type="entry name" value="Env_Response_Regulators"/>
</dbReference>
<dbReference type="KEGG" id="lyj:FKV23_02135"/>
<name>A0A514BNR7_9GAMM</name>
<keyword evidence="5" id="KW-0021">Allosteric enzyme</keyword>
<reference evidence="14 15" key="1">
    <citation type="submission" date="2019-06" db="EMBL/GenBank/DDBJ databases">
        <title>Lysobacter alkalisoli sp. nov. isolated from saline-alkali soil.</title>
        <authorList>
            <person name="Sun J.-Q."/>
            <person name="Xu L."/>
        </authorList>
    </citation>
    <scope>NUCLEOTIDE SEQUENCE [LARGE SCALE GENOMIC DNA]</scope>
    <source>
        <strain evidence="14 15">SJ-36</strain>
    </source>
</reference>
<evidence type="ECO:0000256" key="1">
    <source>
        <dbReference type="ARBA" id="ARBA00004496"/>
    </source>
</evidence>
<evidence type="ECO:0000256" key="10">
    <source>
        <dbReference type="ARBA" id="ARBA00023159"/>
    </source>
</evidence>
<evidence type="ECO:0000256" key="4">
    <source>
        <dbReference type="ARBA" id="ARBA00022491"/>
    </source>
</evidence>
<protein>
    <recommendedName>
        <fullName evidence="3">CRP-like protein Clp</fullName>
    </recommendedName>
    <alternativeName>
        <fullName evidence="12">Catabolite activation-like protein</fullName>
    </alternativeName>
</protein>
<evidence type="ECO:0000256" key="3">
    <source>
        <dbReference type="ARBA" id="ARBA00020769"/>
    </source>
</evidence>
<evidence type="ECO:0000259" key="13">
    <source>
        <dbReference type="PROSITE" id="PS51063"/>
    </source>
</evidence>
<dbReference type="CDD" id="cd00092">
    <property type="entry name" value="HTH_CRP"/>
    <property type="match status" value="1"/>
</dbReference>
<dbReference type="InterPro" id="IPR000595">
    <property type="entry name" value="cNMP-bd_dom"/>
</dbReference>
<comment type="subcellular location">
    <subcellularLocation>
        <location evidence="1">Cytoplasm</location>
    </subcellularLocation>
</comment>
<feature type="domain" description="HTH crp-type" evidence="13">
    <location>
        <begin position="155"/>
        <end position="228"/>
    </location>
</feature>
<keyword evidence="6" id="KW-0973">c-di-GMP</keyword>
<keyword evidence="15" id="KW-1185">Reference proteome</keyword>
<evidence type="ECO:0000313" key="15">
    <source>
        <dbReference type="Proteomes" id="UP000317199"/>
    </source>
</evidence>
<dbReference type="GO" id="GO:0003677">
    <property type="term" value="F:DNA binding"/>
    <property type="evidence" value="ECO:0007669"/>
    <property type="project" value="UniProtKB-KW"/>
</dbReference>
<evidence type="ECO:0000256" key="7">
    <source>
        <dbReference type="ARBA" id="ARBA00023015"/>
    </source>
</evidence>